<dbReference type="AlphaFoldDB" id="A0A6J4LKJ3"/>
<proteinExistence type="predicted"/>
<gene>
    <name evidence="1" type="ORF">AVDCRST_MAG89-2354</name>
</gene>
<dbReference type="EMBL" id="CADCTV010000499">
    <property type="protein sequence ID" value="CAA9335387.1"/>
    <property type="molecule type" value="Genomic_DNA"/>
</dbReference>
<name>A0A6J4LKJ3_9BACT</name>
<evidence type="ECO:0000313" key="1">
    <source>
        <dbReference type="EMBL" id="CAA9335387.1"/>
    </source>
</evidence>
<organism evidence="1">
    <name type="scientific">uncultured Gemmatimonadota bacterium</name>
    <dbReference type="NCBI Taxonomy" id="203437"/>
    <lineage>
        <taxon>Bacteria</taxon>
        <taxon>Pseudomonadati</taxon>
        <taxon>Gemmatimonadota</taxon>
        <taxon>environmental samples</taxon>
    </lineage>
</organism>
<reference evidence="1" key="1">
    <citation type="submission" date="2020-02" db="EMBL/GenBank/DDBJ databases">
        <authorList>
            <person name="Meier V. D."/>
        </authorList>
    </citation>
    <scope>NUCLEOTIDE SEQUENCE</scope>
    <source>
        <strain evidence="1">AVDCRST_MAG89</strain>
    </source>
</reference>
<accession>A0A6J4LKJ3</accession>
<protein>
    <submittedName>
        <fullName evidence="1">Uncharacterized protein</fullName>
    </submittedName>
</protein>
<sequence length="144" mass="16324">MALRARRPPDPLRDHLVEVRRHLLRLHKALIDSERPVYEQRTGPISNMQLLQALLEDPFFAWLRPFSGLISSIDAALSEDEPVTRDQARGFVDRAGALVSGSPDADENAARFVQVRQRDPAVLFAQTELHRRIAEALRWLDAPA</sequence>